<reference evidence="1 2" key="1">
    <citation type="submission" date="2021-06" db="EMBL/GenBank/DDBJ databases">
        <title>Interrogation of the integrated mobile genetic elements in gut-associated Bacteroides with a consensus prediction approach.</title>
        <authorList>
            <person name="Campbell D.E."/>
            <person name="Leigh J.R."/>
            <person name="Kim T."/>
            <person name="England W."/>
            <person name="Whitaker R.J."/>
            <person name="Degnan P.H."/>
        </authorList>
    </citation>
    <scope>NUCLEOTIDE SEQUENCE [LARGE SCALE GENOMIC DNA]</scope>
    <source>
        <strain evidence="1 2">WAL8669</strain>
    </source>
</reference>
<name>A0A139JW50_BACT4</name>
<gene>
    <name evidence="1" type="ORF">KQP68_13395</name>
</gene>
<sequence>MKLLRFLVFGILVFMLWPECIAAEWQWSVQIPGIISNETDDHPQAFLWIPSDCAQVRGVMIGTHNMTEETLFENLLFREKMSEIGMGLIWITPGWDQKWDVSAGSQRAFEQMLEDFAAISGYNELKYVPIVPFGHSAMATYPWNFAAWNPERTLAVISFHGDAPRTNLTGYGRDNMEWGKRTIDGIPGLMIEGEYEWWEDRVNPALAFRLMYPRSCISFLCDTGRGHFDIADRTAVYLALFLKKAMEYRLPETYDVDKPVMLKKLNPENGWLAERWHPDQKRRAKAAPFKQYKGDPHDAFWYFDKEMVDMTEERYRQERGKKPQYLGFVQENSLLAYHPKSHVKVAARFLPEEDGLTFHLKAVFTDSLHTTISDEHSSTFPEITRICGPVQKVNDTTFTVRFYRMGMYNKRRTGDICLLASHDGDNQYKSTVQELSFRIPYRNTEGKRQYILFPGIGDVKAGVESVTLRATSDCGLPVYYYVKEGPAEIDGNKLVFTPIPPRSKYPLKVTVVAWQYGLAGKVQTAEPIERSFFIYQ</sequence>
<proteinExistence type="predicted"/>
<dbReference type="RefSeq" id="WP_055228985.1">
    <property type="nucleotide sequence ID" value="NZ_CP081898.1"/>
</dbReference>
<organism evidence="1 2">
    <name type="scientific">Bacteroides thetaiotaomicron</name>
    <dbReference type="NCBI Taxonomy" id="818"/>
    <lineage>
        <taxon>Bacteria</taxon>
        <taxon>Pseudomonadati</taxon>
        <taxon>Bacteroidota</taxon>
        <taxon>Bacteroidia</taxon>
        <taxon>Bacteroidales</taxon>
        <taxon>Bacteroidaceae</taxon>
        <taxon>Bacteroides</taxon>
    </lineage>
</organism>
<accession>A0A139JW50</accession>
<dbReference type="AlphaFoldDB" id="A0A139JW50"/>
<evidence type="ECO:0000313" key="1">
    <source>
        <dbReference type="EMBL" id="UYU64581.1"/>
    </source>
</evidence>
<evidence type="ECO:0008006" key="3">
    <source>
        <dbReference type="Google" id="ProtNLM"/>
    </source>
</evidence>
<evidence type="ECO:0000313" key="2">
    <source>
        <dbReference type="Proteomes" id="UP001156218"/>
    </source>
</evidence>
<protein>
    <recommendedName>
        <fullName evidence="3">Alpha/beta hydrolase</fullName>
    </recommendedName>
</protein>
<dbReference type="Proteomes" id="UP001156218">
    <property type="component" value="Chromosome"/>
</dbReference>
<dbReference type="EMBL" id="CP083680">
    <property type="protein sequence ID" value="UYU64581.1"/>
    <property type="molecule type" value="Genomic_DNA"/>
</dbReference>